<dbReference type="RefSeq" id="WP_025803302.1">
    <property type="nucleotide sequence ID" value="NZ_CP053842.1"/>
</dbReference>
<dbReference type="InterPro" id="IPR006638">
    <property type="entry name" value="Elp3/MiaA/NifB-like_rSAM"/>
</dbReference>
<evidence type="ECO:0000256" key="6">
    <source>
        <dbReference type="ARBA" id="ARBA00022723"/>
    </source>
</evidence>
<keyword evidence="13" id="KW-1185">Reference proteome</keyword>
<proteinExistence type="inferred from homology"/>
<keyword evidence="10" id="KW-0004">4Fe-4S</keyword>
<comment type="subcellular location">
    <subcellularLocation>
        <location evidence="10">Cytoplasm</location>
    </subcellularLocation>
</comment>
<dbReference type="NCBIfam" id="TIGR00539">
    <property type="entry name" value="hemN_rel"/>
    <property type="match status" value="1"/>
</dbReference>
<keyword evidence="8 10" id="KW-0411">Iron-sulfur</keyword>
<reference evidence="12 13" key="1">
    <citation type="submission" date="2020-10" db="EMBL/GenBank/DDBJ databases">
        <title>Campylobacter and Helicobacter PacBio genomes.</title>
        <authorList>
            <person name="Lane C."/>
        </authorList>
    </citation>
    <scope>NUCLEOTIDE SEQUENCE [LARGE SCALE GENOMIC DNA]</scope>
    <source>
        <strain evidence="12 13">2016D-0077</strain>
    </source>
</reference>
<dbReference type="EMBL" id="CP063078">
    <property type="protein sequence ID" value="QOQ86947.1"/>
    <property type="molecule type" value="Genomic_DNA"/>
</dbReference>
<dbReference type="GO" id="GO:0006779">
    <property type="term" value="P:porphyrin-containing compound biosynthetic process"/>
    <property type="evidence" value="ECO:0007669"/>
    <property type="project" value="InterPro"/>
</dbReference>
<evidence type="ECO:0000256" key="7">
    <source>
        <dbReference type="ARBA" id="ARBA00023004"/>
    </source>
</evidence>
<keyword evidence="5 10" id="KW-0949">S-adenosyl-L-methionine</keyword>
<evidence type="ECO:0000256" key="3">
    <source>
        <dbReference type="ARBA" id="ARBA00017228"/>
    </source>
</evidence>
<name>A0A7M1LEE5_9BACT</name>
<accession>A0A7M1LEE5</accession>
<dbReference type="InterPro" id="IPR013785">
    <property type="entry name" value="Aldolase_TIM"/>
</dbReference>
<dbReference type="SUPFAM" id="SSF102114">
    <property type="entry name" value="Radical SAM enzymes"/>
    <property type="match status" value="1"/>
</dbReference>
<keyword evidence="10" id="KW-0963">Cytoplasm</keyword>
<comment type="similarity">
    <text evidence="2">Belongs to the anaerobic coproporphyrinogen-III oxidase family. HemW subfamily.</text>
</comment>
<evidence type="ECO:0000256" key="8">
    <source>
        <dbReference type="ARBA" id="ARBA00023014"/>
    </source>
</evidence>
<dbReference type="AlphaFoldDB" id="A0A7M1LEE5"/>
<keyword evidence="4 10" id="KW-0349">Heme</keyword>
<evidence type="ECO:0000313" key="13">
    <source>
        <dbReference type="Proteomes" id="UP000594749"/>
    </source>
</evidence>
<dbReference type="SFLD" id="SFLDG01065">
    <property type="entry name" value="anaerobic_coproporphyrinogen-I"/>
    <property type="match status" value="1"/>
</dbReference>
<dbReference type="SFLD" id="SFLDS00029">
    <property type="entry name" value="Radical_SAM"/>
    <property type="match status" value="1"/>
</dbReference>
<dbReference type="CDD" id="cd01335">
    <property type="entry name" value="Radical_SAM"/>
    <property type="match status" value="1"/>
</dbReference>
<keyword evidence="9 10" id="KW-0143">Chaperone</keyword>
<evidence type="ECO:0000256" key="10">
    <source>
        <dbReference type="RuleBase" id="RU364116"/>
    </source>
</evidence>
<dbReference type="InterPro" id="IPR004559">
    <property type="entry name" value="HemW-like"/>
</dbReference>
<gene>
    <name evidence="12" type="ORF">IMC76_06965</name>
</gene>
<evidence type="ECO:0000259" key="11">
    <source>
        <dbReference type="PROSITE" id="PS51918"/>
    </source>
</evidence>
<dbReference type="SMART" id="SM00729">
    <property type="entry name" value="Elp3"/>
    <property type="match status" value="1"/>
</dbReference>
<dbReference type="Pfam" id="PF04055">
    <property type="entry name" value="Radical_SAM"/>
    <property type="match status" value="1"/>
</dbReference>
<comment type="cofactor">
    <cofactor evidence="1">
        <name>[4Fe-4S] cluster</name>
        <dbReference type="ChEBI" id="CHEBI:49883"/>
    </cofactor>
</comment>
<dbReference type="SFLD" id="SFLDF00562">
    <property type="entry name" value="HemN-like__clustered_with_heat"/>
    <property type="match status" value="1"/>
</dbReference>
<dbReference type="OrthoDB" id="9808022at2"/>
<keyword evidence="7 10" id="KW-0408">Iron</keyword>
<evidence type="ECO:0000256" key="2">
    <source>
        <dbReference type="ARBA" id="ARBA00006100"/>
    </source>
</evidence>
<dbReference type="InterPro" id="IPR058240">
    <property type="entry name" value="rSAM_sf"/>
</dbReference>
<evidence type="ECO:0000256" key="9">
    <source>
        <dbReference type="ARBA" id="ARBA00023186"/>
    </source>
</evidence>
<feature type="domain" description="Radical SAM core" evidence="11">
    <location>
        <begin position="1"/>
        <end position="223"/>
    </location>
</feature>
<dbReference type="GO" id="GO:0005737">
    <property type="term" value="C:cytoplasm"/>
    <property type="evidence" value="ECO:0007669"/>
    <property type="project" value="UniProtKB-SubCell"/>
</dbReference>
<dbReference type="InterPro" id="IPR007197">
    <property type="entry name" value="rSAM"/>
</dbReference>
<evidence type="ECO:0000256" key="1">
    <source>
        <dbReference type="ARBA" id="ARBA00001966"/>
    </source>
</evidence>
<comment type="function">
    <text evidence="10">Probably acts as a heme chaperone, transferring heme to an unknown acceptor. Binds one molecule of heme per monomer, possibly covalently. Binds 1 [4Fe-4S] cluster. The cluster is coordinated with 3 cysteines and an exchangeable S-adenosyl-L-methionine.</text>
</comment>
<protein>
    <recommendedName>
        <fullName evidence="3 10">Heme chaperone HemW</fullName>
    </recommendedName>
</protein>
<dbReference type="PROSITE" id="PS51918">
    <property type="entry name" value="RADICAL_SAM"/>
    <property type="match status" value="1"/>
</dbReference>
<evidence type="ECO:0000256" key="4">
    <source>
        <dbReference type="ARBA" id="ARBA00022617"/>
    </source>
</evidence>
<dbReference type="InterPro" id="IPR034505">
    <property type="entry name" value="Coproporphyrinogen-III_oxidase"/>
</dbReference>
<dbReference type="PANTHER" id="PTHR13932">
    <property type="entry name" value="COPROPORPHYRINIGEN III OXIDASE"/>
    <property type="match status" value="1"/>
</dbReference>
<dbReference type="Gene3D" id="3.20.20.70">
    <property type="entry name" value="Aldolase class I"/>
    <property type="match status" value="1"/>
</dbReference>
<dbReference type="Proteomes" id="UP000594749">
    <property type="component" value="Chromosome"/>
</dbReference>
<evidence type="ECO:0000256" key="5">
    <source>
        <dbReference type="ARBA" id="ARBA00022691"/>
    </source>
</evidence>
<keyword evidence="6 10" id="KW-0479">Metal-binding</keyword>
<sequence>MHIYIHIPFCQSKCPYCAFGSSSDEFNLTKSYFDALEFEIKNAKFSQISTVFIGGGTPSAVNAKFYTKIFDILKPYLKKRAEITTEANPNSANLTWLKAMRTLGVNRVSFGAQSFDDKKLKLLGRIHSANTTKIAIKNAKKAGFKNINVDIMYSTKFDTKKLLKFEVDNLANLGISHISAYSLILENNTPFSGKSNYEKDSPALAKFLFKELEKAGFKQYEIANFGRPCKHNLAYWSGEKYMGFGAYAVGFNGKKRAYSPKSIEEYIKNPLLKSYENLTMNDIKTEKIFLGLRSKIGFSAKLLNENELKNAKILTSHKKLIYKNSKFYNPNFLLTDEITLFILEN</sequence>
<dbReference type="GO" id="GO:0046872">
    <property type="term" value="F:metal ion binding"/>
    <property type="evidence" value="ECO:0007669"/>
    <property type="project" value="UniProtKB-UniRule"/>
</dbReference>
<dbReference type="PANTHER" id="PTHR13932:SF5">
    <property type="entry name" value="RADICAL S-ADENOSYL METHIONINE DOMAIN-CONTAINING PROTEIN 1, MITOCHONDRIAL"/>
    <property type="match status" value="1"/>
</dbReference>
<dbReference type="GO" id="GO:0051539">
    <property type="term" value="F:4 iron, 4 sulfur cluster binding"/>
    <property type="evidence" value="ECO:0007669"/>
    <property type="project" value="UniProtKB-UniRule"/>
</dbReference>
<evidence type="ECO:0000313" key="12">
    <source>
        <dbReference type="EMBL" id="QOQ86947.1"/>
    </source>
</evidence>
<dbReference type="GO" id="GO:0004109">
    <property type="term" value="F:coproporphyrinogen oxidase activity"/>
    <property type="evidence" value="ECO:0007669"/>
    <property type="project" value="InterPro"/>
</dbReference>
<organism evidence="12 13">
    <name type="scientific">Campylobacter corcagiensis</name>
    <dbReference type="NCBI Taxonomy" id="1448857"/>
    <lineage>
        <taxon>Bacteria</taxon>
        <taxon>Pseudomonadati</taxon>
        <taxon>Campylobacterota</taxon>
        <taxon>Epsilonproteobacteria</taxon>
        <taxon>Campylobacterales</taxon>
        <taxon>Campylobacteraceae</taxon>
        <taxon>Campylobacter</taxon>
    </lineage>
</organism>